<keyword evidence="12" id="KW-0408">Iron</keyword>
<evidence type="ECO:0000313" key="16">
    <source>
        <dbReference type="EMBL" id="KAI7809640.1"/>
    </source>
</evidence>
<evidence type="ECO:0000256" key="12">
    <source>
        <dbReference type="ARBA" id="ARBA00023004"/>
    </source>
</evidence>
<gene>
    <name evidence="16" type="ORF">IRJ41_013639</name>
</gene>
<evidence type="ECO:0000256" key="11">
    <source>
        <dbReference type="ARBA" id="ARBA00023002"/>
    </source>
</evidence>
<evidence type="ECO:0000256" key="13">
    <source>
        <dbReference type="ARBA" id="ARBA00023180"/>
    </source>
</evidence>
<dbReference type="EC" id="1.14.11.2" evidence="5"/>
<evidence type="ECO:0000259" key="15">
    <source>
        <dbReference type="PROSITE" id="PS51471"/>
    </source>
</evidence>
<sequence>MAIIKLLAFVACVWIGSTVDSDRQFYSSMDQVMQLVEEEKYFLKLVSSYIKAEQGNLTALKSNLQTLKWLSDSEDPEKTMSDPVVAYKLIRRLVVDWPYITESTQIRQYKDYQEWSRSDPPRFPTWGDVMGAALGLITLQEIYKLYPEDIIRGTPVNVDEAFCVGSVADQHHKYQHAFHWYLYGLKMLNHPEFLLPLQRVTKKGLLENLGLSARAFGSPSVTLDFYHQLLDLMPCYGDATNPWNELFTTYLRPEPTRTPEPDIYALNTTSSNSYEALCRGDTDQRTSRRQRALSCRYSTGGGNPRLILAPLKEEIEWNEPRIIRYHDILSDKEIETLKNIARPKLSRPEANMPQEDLNVRVFQSVFLTEDNIVVDRVNQRIADATGLSIETAEPLHVQNYGIGGRDEPSHDTLDAERDMIATFLTYMSDVDIGGATVFPESGVALKPKKGSAVFWYKLHKNGTIDPKTQHEGCPVLLGNKWVANKWIRTFGQEFRRPCSLSEWE</sequence>
<keyword evidence="11" id="KW-0560">Oxidoreductase</keyword>
<comment type="function">
    <text evidence="2">Catalyzes the post-translational formation of 4-hydroxyproline in -Xaa-Pro-Gly- sequences in collagens and other proteins.</text>
</comment>
<dbReference type="InterPro" id="IPR044862">
    <property type="entry name" value="Pro_4_hyd_alph_FE2OG_OXY"/>
</dbReference>
<reference evidence="16" key="1">
    <citation type="submission" date="2021-02" db="EMBL/GenBank/DDBJ databases">
        <title>Comparative genomics reveals that relaxation of natural selection precedes convergent phenotypic evolution of cavefish.</title>
        <authorList>
            <person name="Peng Z."/>
        </authorList>
    </citation>
    <scope>NUCLEOTIDE SEQUENCE</scope>
    <source>
        <tissue evidence="16">Muscle</tissue>
    </source>
</reference>
<dbReference type="AlphaFoldDB" id="A0A9W7WVY2"/>
<dbReference type="Gene3D" id="1.25.40.10">
    <property type="entry name" value="Tetratricopeptide repeat domain"/>
    <property type="match status" value="1"/>
</dbReference>
<comment type="subcellular location">
    <subcellularLocation>
        <location evidence="3">Endoplasmic reticulum lumen</location>
    </subcellularLocation>
</comment>
<evidence type="ECO:0000256" key="2">
    <source>
        <dbReference type="ARBA" id="ARBA00002035"/>
    </source>
</evidence>
<keyword evidence="8" id="KW-0256">Endoplasmic reticulum</keyword>
<dbReference type="Gene3D" id="6.10.140.1460">
    <property type="match status" value="1"/>
</dbReference>
<dbReference type="PROSITE" id="PS51471">
    <property type="entry name" value="FE2OG_OXY"/>
    <property type="match status" value="1"/>
</dbReference>
<protein>
    <recommendedName>
        <fullName evidence="5">procollagen-proline 4-dioxygenase</fullName>
        <ecNumber evidence="5">1.14.11.2</ecNumber>
    </recommendedName>
</protein>
<keyword evidence="17" id="KW-1185">Reference proteome</keyword>
<evidence type="ECO:0000256" key="6">
    <source>
        <dbReference type="ARBA" id="ARBA00022723"/>
    </source>
</evidence>
<evidence type="ECO:0000256" key="4">
    <source>
        <dbReference type="ARBA" id="ARBA00006511"/>
    </source>
</evidence>
<feature type="signal peptide" evidence="14">
    <location>
        <begin position="1"/>
        <end position="18"/>
    </location>
</feature>
<dbReference type="SMART" id="SM00702">
    <property type="entry name" value="P4Hc"/>
    <property type="match status" value="1"/>
</dbReference>
<feature type="domain" description="Fe2OG dioxygenase" evidence="15">
    <location>
        <begin position="391"/>
        <end position="489"/>
    </location>
</feature>
<dbReference type="Gene3D" id="2.60.120.620">
    <property type="entry name" value="q2cbj1_9rhob like domain"/>
    <property type="match status" value="1"/>
</dbReference>
<evidence type="ECO:0000256" key="5">
    <source>
        <dbReference type="ARBA" id="ARBA00012269"/>
    </source>
</evidence>
<dbReference type="GO" id="GO:0031418">
    <property type="term" value="F:L-ascorbic acid binding"/>
    <property type="evidence" value="ECO:0007669"/>
    <property type="project" value="UniProtKB-KW"/>
</dbReference>
<evidence type="ECO:0000256" key="8">
    <source>
        <dbReference type="ARBA" id="ARBA00022824"/>
    </source>
</evidence>
<dbReference type="InterPro" id="IPR011990">
    <property type="entry name" value="TPR-like_helical_dom_sf"/>
</dbReference>
<dbReference type="EMBL" id="JAFHDT010000005">
    <property type="protein sequence ID" value="KAI7809640.1"/>
    <property type="molecule type" value="Genomic_DNA"/>
</dbReference>
<dbReference type="PANTHER" id="PTHR10869:SF244">
    <property type="entry name" value="PROLYL 4-HYDROXYLASE SUBUNIT ALPHA-2"/>
    <property type="match status" value="1"/>
</dbReference>
<evidence type="ECO:0000256" key="7">
    <source>
        <dbReference type="ARBA" id="ARBA00022803"/>
    </source>
</evidence>
<dbReference type="Pfam" id="PF08336">
    <property type="entry name" value="P4Ha_N"/>
    <property type="match status" value="1"/>
</dbReference>
<dbReference type="InterPro" id="IPR005123">
    <property type="entry name" value="Oxoglu/Fe-dep_dioxygenase_dom"/>
</dbReference>
<accession>A0A9W7WVY2</accession>
<comment type="similarity">
    <text evidence="4">Belongs to the P4HA family.</text>
</comment>
<keyword evidence="6" id="KW-0479">Metal-binding</keyword>
<keyword evidence="9" id="KW-0847">Vitamin C</keyword>
<comment type="caution">
    <text evidence="16">The sequence shown here is derived from an EMBL/GenBank/DDBJ whole genome shotgun (WGS) entry which is preliminary data.</text>
</comment>
<keyword evidence="7" id="KW-0802">TPR repeat</keyword>
<keyword evidence="14" id="KW-0732">Signal</keyword>
<dbReference type="GO" id="GO:0005788">
    <property type="term" value="C:endoplasmic reticulum lumen"/>
    <property type="evidence" value="ECO:0007669"/>
    <property type="project" value="UniProtKB-SubCell"/>
</dbReference>
<dbReference type="InterPro" id="IPR006620">
    <property type="entry name" value="Pro_4_hyd_alph"/>
</dbReference>
<proteinExistence type="inferred from homology"/>
<organism evidence="16 17">
    <name type="scientific">Triplophysa rosa</name>
    <name type="common">Cave loach</name>
    <dbReference type="NCBI Taxonomy" id="992332"/>
    <lineage>
        <taxon>Eukaryota</taxon>
        <taxon>Metazoa</taxon>
        <taxon>Chordata</taxon>
        <taxon>Craniata</taxon>
        <taxon>Vertebrata</taxon>
        <taxon>Euteleostomi</taxon>
        <taxon>Actinopterygii</taxon>
        <taxon>Neopterygii</taxon>
        <taxon>Teleostei</taxon>
        <taxon>Ostariophysi</taxon>
        <taxon>Cypriniformes</taxon>
        <taxon>Nemacheilidae</taxon>
        <taxon>Triplophysa</taxon>
    </lineage>
</organism>
<dbReference type="GO" id="GO:0004656">
    <property type="term" value="F:procollagen-proline 4-dioxygenase activity"/>
    <property type="evidence" value="ECO:0007669"/>
    <property type="project" value="UniProtKB-EC"/>
</dbReference>
<dbReference type="InterPro" id="IPR013547">
    <property type="entry name" value="P4H_N"/>
</dbReference>
<dbReference type="PANTHER" id="PTHR10869">
    <property type="entry name" value="PROLYL 4-HYDROXYLASE ALPHA SUBUNIT"/>
    <property type="match status" value="1"/>
</dbReference>
<keyword evidence="10" id="KW-0223">Dioxygenase</keyword>
<dbReference type="GO" id="GO:0005506">
    <property type="term" value="F:iron ion binding"/>
    <property type="evidence" value="ECO:0007669"/>
    <property type="project" value="InterPro"/>
</dbReference>
<evidence type="ECO:0000256" key="14">
    <source>
        <dbReference type="SAM" id="SignalP"/>
    </source>
</evidence>
<feature type="chain" id="PRO_5040879583" description="procollagen-proline 4-dioxygenase" evidence="14">
    <location>
        <begin position="19"/>
        <end position="504"/>
    </location>
</feature>
<dbReference type="Proteomes" id="UP001059041">
    <property type="component" value="Linkage Group LG5"/>
</dbReference>
<evidence type="ECO:0000256" key="1">
    <source>
        <dbReference type="ARBA" id="ARBA00001961"/>
    </source>
</evidence>
<evidence type="ECO:0000256" key="10">
    <source>
        <dbReference type="ARBA" id="ARBA00022964"/>
    </source>
</evidence>
<dbReference type="InterPro" id="IPR045054">
    <property type="entry name" value="P4HA-like"/>
</dbReference>
<keyword evidence="13" id="KW-0325">Glycoprotein</keyword>
<evidence type="ECO:0000256" key="3">
    <source>
        <dbReference type="ARBA" id="ARBA00004319"/>
    </source>
</evidence>
<evidence type="ECO:0000256" key="9">
    <source>
        <dbReference type="ARBA" id="ARBA00022896"/>
    </source>
</evidence>
<comment type="cofactor">
    <cofactor evidence="1">
        <name>L-ascorbate</name>
        <dbReference type="ChEBI" id="CHEBI:38290"/>
    </cofactor>
</comment>
<name>A0A9W7WVY2_TRIRA</name>
<dbReference type="Pfam" id="PF13640">
    <property type="entry name" value="2OG-FeII_Oxy_3"/>
    <property type="match status" value="1"/>
</dbReference>
<evidence type="ECO:0000313" key="17">
    <source>
        <dbReference type="Proteomes" id="UP001059041"/>
    </source>
</evidence>